<protein>
    <submittedName>
        <fullName evidence="1">Jg26632 protein</fullName>
    </submittedName>
</protein>
<keyword evidence="2" id="KW-1185">Reference proteome</keyword>
<sequence>MDEKAVSRETKARLFVASRGQRTGPLYPGDTVVRFESFTGKELEIELFVEKFNIHILCITEHWLTGAQIAVNINNFKMSSVFFRKTAIHGGSLIFVRNNITCKERKDIVSLSVERIIELSCVELERFIIVCVYHPPSGDFNQFEDVMEDVLKRLYSLNSSPTAAQNLLRGNINECKVLFHFKHIDASDIIKNFKLLKLKKT</sequence>
<accession>A0A8S4QNT6</accession>
<dbReference type="InterPro" id="IPR036691">
    <property type="entry name" value="Endo/exonu/phosph_ase_sf"/>
</dbReference>
<dbReference type="OrthoDB" id="6926625at2759"/>
<proteinExistence type="predicted"/>
<dbReference type="Gene3D" id="3.60.10.10">
    <property type="entry name" value="Endonuclease/exonuclease/phosphatase"/>
    <property type="match status" value="1"/>
</dbReference>
<organism evidence="1 2">
    <name type="scientific">Pararge aegeria aegeria</name>
    <dbReference type="NCBI Taxonomy" id="348720"/>
    <lineage>
        <taxon>Eukaryota</taxon>
        <taxon>Metazoa</taxon>
        <taxon>Ecdysozoa</taxon>
        <taxon>Arthropoda</taxon>
        <taxon>Hexapoda</taxon>
        <taxon>Insecta</taxon>
        <taxon>Pterygota</taxon>
        <taxon>Neoptera</taxon>
        <taxon>Endopterygota</taxon>
        <taxon>Lepidoptera</taxon>
        <taxon>Glossata</taxon>
        <taxon>Ditrysia</taxon>
        <taxon>Papilionoidea</taxon>
        <taxon>Nymphalidae</taxon>
        <taxon>Satyrinae</taxon>
        <taxon>Satyrini</taxon>
        <taxon>Parargina</taxon>
        <taxon>Pararge</taxon>
    </lineage>
</organism>
<name>A0A8S4QNT6_9NEOP</name>
<evidence type="ECO:0000313" key="2">
    <source>
        <dbReference type="Proteomes" id="UP000838756"/>
    </source>
</evidence>
<dbReference type="AlphaFoldDB" id="A0A8S4QNT6"/>
<dbReference type="EMBL" id="CAKXAJ010014716">
    <property type="protein sequence ID" value="CAH2216271.1"/>
    <property type="molecule type" value="Genomic_DNA"/>
</dbReference>
<dbReference type="SUPFAM" id="SSF56219">
    <property type="entry name" value="DNase I-like"/>
    <property type="match status" value="1"/>
</dbReference>
<feature type="non-terminal residue" evidence="1">
    <location>
        <position position="1"/>
    </location>
</feature>
<evidence type="ECO:0000313" key="1">
    <source>
        <dbReference type="EMBL" id="CAH2216271.1"/>
    </source>
</evidence>
<gene>
    <name evidence="1" type="primary">jg26632</name>
    <name evidence="1" type="ORF">PAEG_LOCUS4322</name>
</gene>
<reference evidence="1" key="1">
    <citation type="submission" date="2022-03" db="EMBL/GenBank/DDBJ databases">
        <authorList>
            <person name="Lindestad O."/>
        </authorList>
    </citation>
    <scope>NUCLEOTIDE SEQUENCE</scope>
</reference>
<dbReference type="Proteomes" id="UP000838756">
    <property type="component" value="Unassembled WGS sequence"/>
</dbReference>
<comment type="caution">
    <text evidence="1">The sequence shown here is derived from an EMBL/GenBank/DDBJ whole genome shotgun (WGS) entry which is preliminary data.</text>
</comment>